<evidence type="ECO:0000313" key="4">
    <source>
        <dbReference type="Proteomes" id="UP000623967"/>
    </source>
</evidence>
<feature type="domain" description="Transposase for insertion sequence element IS21-like C-terminal" evidence="2">
    <location>
        <begin position="13"/>
        <end position="79"/>
    </location>
</feature>
<proteinExistence type="predicted"/>
<dbReference type="PANTHER" id="PTHR35004:SF8">
    <property type="entry name" value="TRANSPOSASE RV3428C-RELATED"/>
    <property type="match status" value="1"/>
</dbReference>
<feature type="compositionally biased region" description="Basic and acidic residues" evidence="1">
    <location>
        <begin position="180"/>
        <end position="193"/>
    </location>
</feature>
<evidence type="ECO:0000259" key="2">
    <source>
        <dbReference type="Pfam" id="PF22483"/>
    </source>
</evidence>
<evidence type="ECO:0000256" key="1">
    <source>
        <dbReference type="SAM" id="MobiDB-lite"/>
    </source>
</evidence>
<comment type="caution">
    <text evidence="3">The sequence shown here is derived from an EMBL/GenBank/DDBJ whole genome shotgun (WGS) entry which is preliminary data.</text>
</comment>
<dbReference type="Proteomes" id="UP000623967">
    <property type="component" value="Unassembled WGS sequence"/>
</dbReference>
<gene>
    <name evidence="3" type="ORF">JK635_05340</name>
</gene>
<sequence length="210" mass="24753">MFEEEEKSHLQQLPQTRYKLAEWKTAKVQLNYHIQVERMYYSVPYDYVREQVDVRLTTDLIEVYFKEVRIASHKRLIGEVGQFSTNRDHMPDNHRLYLEHNPENNLKWADTIGPSMVRFVSYILETNAEKKALNILSALRNLSTKHTRDELETATHTLLEISTNPTIPVLKGILDRRKQREQKSNVDNHRINTDNHGFTRGAKYFGGDKK</sequence>
<reference evidence="3 4" key="1">
    <citation type="submission" date="2021-01" db="EMBL/GenBank/DDBJ databases">
        <title>Genome public.</title>
        <authorList>
            <person name="Liu C."/>
            <person name="Sun Q."/>
        </authorList>
    </citation>
    <scope>NUCLEOTIDE SEQUENCE [LARGE SCALE GENOMIC DNA]</scope>
    <source>
        <strain evidence="3 4">YIM B02564</strain>
    </source>
</reference>
<dbReference type="InterPro" id="IPR054353">
    <property type="entry name" value="IstA-like_C"/>
</dbReference>
<dbReference type="Pfam" id="PF22483">
    <property type="entry name" value="Mu-transpos_C_2"/>
    <property type="match status" value="1"/>
</dbReference>
<protein>
    <recommendedName>
        <fullName evidence="2">Transposase for insertion sequence element IS21-like C-terminal domain-containing protein</fullName>
    </recommendedName>
</protein>
<accession>A0ABS1TKX9</accession>
<keyword evidence="4" id="KW-1185">Reference proteome</keyword>
<dbReference type="EMBL" id="JAESWB010000045">
    <property type="protein sequence ID" value="MBL4951664.1"/>
    <property type="molecule type" value="Genomic_DNA"/>
</dbReference>
<dbReference type="PANTHER" id="PTHR35004">
    <property type="entry name" value="TRANSPOSASE RV3428C-RELATED"/>
    <property type="match status" value="1"/>
</dbReference>
<feature type="region of interest" description="Disordered" evidence="1">
    <location>
        <begin position="180"/>
        <end position="210"/>
    </location>
</feature>
<organism evidence="3 4">
    <name type="scientific">Neobacillus paridis</name>
    <dbReference type="NCBI Taxonomy" id="2803862"/>
    <lineage>
        <taxon>Bacteria</taxon>
        <taxon>Bacillati</taxon>
        <taxon>Bacillota</taxon>
        <taxon>Bacilli</taxon>
        <taxon>Bacillales</taxon>
        <taxon>Bacillaceae</taxon>
        <taxon>Neobacillus</taxon>
    </lineage>
</organism>
<evidence type="ECO:0000313" key="3">
    <source>
        <dbReference type="EMBL" id="MBL4951664.1"/>
    </source>
</evidence>
<name>A0ABS1TKX9_9BACI</name>